<name>A0A9Q3BGR3_9BASI</name>
<protein>
    <submittedName>
        <fullName evidence="2">Uncharacterized protein</fullName>
    </submittedName>
</protein>
<evidence type="ECO:0000313" key="2">
    <source>
        <dbReference type="EMBL" id="MBW0464610.1"/>
    </source>
</evidence>
<feature type="compositionally biased region" description="Polar residues" evidence="1">
    <location>
        <begin position="30"/>
        <end position="44"/>
    </location>
</feature>
<dbReference type="AlphaFoldDB" id="A0A9Q3BGR3"/>
<dbReference type="Proteomes" id="UP000765509">
    <property type="component" value="Unassembled WGS sequence"/>
</dbReference>
<feature type="region of interest" description="Disordered" evidence="1">
    <location>
        <begin position="79"/>
        <end position="151"/>
    </location>
</feature>
<proteinExistence type="predicted"/>
<accession>A0A9Q3BGR3</accession>
<comment type="caution">
    <text evidence="2">The sequence shown here is derived from an EMBL/GenBank/DDBJ whole genome shotgun (WGS) entry which is preliminary data.</text>
</comment>
<sequence length="151" mass="16764">MSHSNREKSHSKGSDRLKNEAVKVLHSIQRKSLGNASTNPSRSNELLEHPQEITEGGGNRKILQFMESAIIKASNQKYKGLGQQKAGGKQERSPSSFYKKASSQPTSPRRGNEQEKKNLRNHTPPVTRCHGTNLQHGQNLDEIQGKTGARN</sequence>
<gene>
    <name evidence="2" type="ORF">O181_004325</name>
</gene>
<feature type="compositionally biased region" description="Basic and acidic residues" evidence="1">
    <location>
        <begin position="1"/>
        <end position="23"/>
    </location>
</feature>
<feature type="compositionally biased region" description="Polar residues" evidence="1">
    <location>
        <begin position="93"/>
        <end position="109"/>
    </location>
</feature>
<keyword evidence="3" id="KW-1185">Reference proteome</keyword>
<dbReference type="EMBL" id="AVOT02000830">
    <property type="protein sequence ID" value="MBW0464610.1"/>
    <property type="molecule type" value="Genomic_DNA"/>
</dbReference>
<evidence type="ECO:0000313" key="3">
    <source>
        <dbReference type="Proteomes" id="UP000765509"/>
    </source>
</evidence>
<evidence type="ECO:0000256" key="1">
    <source>
        <dbReference type="SAM" id="MobiDB-lite"/>
    </source>
</evidence>
<organism evidence="2 3">
    <name type="scientific">Austropuccinia psidii MF-1</name>
    <dbReference type="NCBI Taxonomy" id="1389203"/>
    <lineage>
        <taxon>Eukaryota</taxon>
        <taxon>Fungi</taxon>
        <taxon>Dikarya</taxon>
        <taxon>Basidiomycota</taxon>
        <taxon>Pucciniomycotina</taxon>
        <taxon>Pucciniomycetes</taxon>
        <taxon>Pucciniales</taxon>
        <taxon>Sphaerophragmiaceae</taxon>
        <taxon>Austropuccinia</taxon>
    </lineage>
</organism>
<feature type="region of interest" description="Disordered" evidence="1">
    <location>
        <begin position="1"/>
        <end position="59"/>
    </location>
</feature>
<reference evidence="2" key="1">
    <citation type="submission" date="2021-03" db="EMBL/GenBank/DDBJ databases">
        <title>Draft genome sequence of rust myrtle Austropuccinia psidii MF-1, a brazilian biotype.</title>
        <authorList>
            <person name="Quecine M.C."/>
            <person name="Pachon D.M.R."/>
            <person name="Bonatelli M.L."/>
            <person name="Correr F.H."/>
            <person name="Franceschini L.M."/>
            <person name="Leite T.F."/>
            <person name="Margarido G.R.A."/>
            <person name="Almeida C.A."/>
            <person name="Ferrarezi J.A."/>
            <person name="Labate C.A."/>
        </authorList>
    </citation>
    <scope>NUCLEOTIDE SEQUENCE</scope>
    <source>
        <strain evidence="2">MF-1</strain>
    </source>
</reference>